<keyword evidence="3" id="KW-0813">Transport</keyword>
<keyword evidence="11" id="KW-1185">Reference proteome</keyword>
<feature type="region of interest" description="Disordered" evidence="8">
    <location>
        <begin position="392"/>
        <end position="411"/>
    </location>
</feature>
<evidence type="ECO:0000256" key="5">
    <source>
        <dbReference type="ARBA" id="ARBA00022692"/>
    </source>
</evidence>
<reference evidence="10 11" key="1">
    <citation type="submission" date="2019-03" db="EMBL/GenBank/DDBJ databases">
        <title>Diversity of the mouse oral microbiome.</title>
        <authorList>
            <person name="Joseph S."/>
            <person name="Aduse-Opoku J."/>
            <person name="Curtis M."/>
            <person name="Wade W."/>
            <person name="Hashim A."/>
        </authorList>
    </citation>
    <scope>NUCLEOTIDE SEQUENCE [LARGE SCALE GENOMIC DNA]</scope>
    <source>
        <strain evidence="10 11">P1012</strain>
    </source>
</reference>
<feature type="transmembrane region" description="Helical" evidence="9">
    <location>
        <begin position="263"/>
        <end position="288"/>
    </location>
</feature>
<accession>A0A4Y9FY88</accession>
<dbReference type="PANTHER" id="PTHR21716:SF53">
    <property type="entry name" value="PERMEASE PERM-RELATED"/>
    <property type="match status" value="1"/>
</dbReference>
<dbReference type="EMBL" id="SPQB01000007">
    <property type="protein sequence ID" value="TFU33605.1"/>
    <property type="molecule type" value="Genomic_DNA"/>
</dbReference>
<proteinExistence type="inferred from homology"/>
<evidence type="ECO:0000313" key="10">
    <source>
        <dbReference type="EMBL" id="TFU33605.1"/>
    </source>
</evidence>
<evidence type="ECO:0000313" key="11">
    <source>
        <dbReference type="Proteomes" id="UP000298358"/>
    </source>
</evidence>
<evidence type="ECO:0000256" key="7">
    <source>
        <dbReference type="ARBA" id="ARBA00023136"/>
    </source>
</evidence>
<dbReference type="AlphaFoldDB" id="A0A4Y9FY88"/>
<sequence>MSDDKTRAGIWDVFRPRPAVPTAARPADAVPAGLRIATAYAWRFLVVAAAIGVLVWLVIQFKLLVIPLLVAILITALVWPAMSWLLRHRVPRWAAIVITLIGTIAIVAALVWLVAWQISREFGDVRDRVVEAVTGLRDFLVGVGVSEAEIDGYLDQGFALLEEQASTLWSGALAIGSTVGHFAAGALLTFFALICILADAGGIWRWTVRLFPAQARMAVDQAARNGWQTVINYARTQLLVATIDAVGIGLGAFFLQLPLAIPIAVMVFLGSFVPLVGAILTGAVAVFIALVYNGPLIALAMLIVVLAVQQIESHVLQPILMGSAVKVHPLAVVMVVAGGSMIAGIPGALFAVPLAAFVNVVAVTLSSGSWRTGAPVHGENLIWDTVPKTIGPVRHGGGAAGRPDEKNGTAS</sequence>
<keyword evidence="7 9" id="KW-0472">Membrane</keyword>
<dbReference type="Proteomes" id="UP000298358">
    <property type="component" value="Unassembled WGS sequence"/>
</dbReference>
<feature type="transmembrane region" description="Helical" evidence="9">
    <location>
        <begin position="182"/>
        <end position="207"/>
    </location>
</feature>
<comment type="similarity">
    <text evidence="2">Belongs to the autoinducer-2 exporter (AI-2E) (TC 2.A.86) family.</text>
</comment>
<dbReference type="InterPro" id="IPR002549">
    <property type="entry name" value="AI-2E-like"/>
</dbReference>
<keyword evidence="4" id="KW-1003">Cell membrane</keyword>
<feature type="transmembrane region" description="Helical" evidence="9">
    <location>
        <begin position="238"/>
        <end position="257"/>
    </location>
</feature>
<keyword evidence="5 9" id="KW-0812">Transmembrane</keyword>
<organism evidence="10 11">
    <name type="scientific">Microbacterium paludicola</name>
    <dbReference type="NCBI Taxonomy" id="300019"/>
    <lineage>
        <taxon>Bacteria</taxon>
        <taxon>Bacillati</taxon>
        <taxon>Actinomycetota</taxon>
        <taxon>Actinomycetes</taxon>
        <taxon>Micrococcales</taxon>
        <taxon>Microbacteriaceae</taxon>
        <taxon>Microbacterium</taxon>
    </lineage>
</organism>
<keyword evidence="6 9" id="KW-1133">Transmembrane helix</keyword>
<dbReference type="Pfam" id="PF01594">
    <property type="entry name" value="AI-2E_transport"/>
    <property type="match status" value="1"/>
</dbReference>
<evidence type="ECO:0000256" key="8">
    <source>
        <dbReference type="SAM" id="MobiDB-lite"/>
    </source>
</evidence>
<evidence type="ECO:0000256" key="3">
    <source>
        <dbReference type="ARBA" id="ARBA00022448"/>
    </source>
</evidence>
<feature type="transmembrane region" description="Helical" evidence="9">
    <location>
        <begin position="65"/>
        <end position="86"/>
    </location>
</feature>
<protein>
    <submittedName>
        <fullName evidence="10">AI-2E family transporter</fullName>
    </submittedName>
</protein>
<feature type="transmembrane region" description="Helical" evidence="9">
    <location>
        <begin position="40"/>
        <end position="59"/>
    </location>
</feature>
<evidence type="ECO:0000256" key="2">
    <source>
        <dbReference type="ARBA" id="ARBA00009773"/>
    </source>
</evidence>
<comment type="subcellular location">
    <subcellularLocation>
        <location evidence="1">Cell membrane</location>
        <topology evidence="1">Multi-pass membrane protein</topology>
    </subcellularLocation>
</comment>
<dbReference type="RefSeq" id="WP_135113734.1">
    <property type="nucleotide sequence ID" value="NZ_JADGLL010000007.1"/>
</dbReference>
<feature type="transmembrane region" description="Helical" evidence="9">
    <location>
        <begin position="295"/>
        <end position="311"/>
    </location>
</feature>
<evidence type="ECO:0000256" key="4">
    <source>
        <dbReference type="ARBA" id="ARBA00022475"/>
    </source>
</evidence>
<comment type="caution">
    <text evidence="10">The sequence shown here is derived from an EMBL/GenBank/DDBJ whole genome shotgun (WGS) entry which is preliminary data.</text>
</comment>
<dbReference type="OrthoDB" id="9784366at2"/>
<feature type="compositionally biased region" description="Basic and acidic residues" evidence="8">
    <location>
        <begin position="402"/>
        <end position="411"/>
    </location>
</feature>
<dbReference type="PANTHER" id="PTHR21716">
    <property type="entry name" value="TRANSMEMBRANE PROTEIN"/>
    <property type="match status" value="1"/>
</dbReference>
<gene>
    <name evidence="10" type="ORF">E4U02_05045</name>
</gene>
<evidence type="ECO:0000256" key="1">
    <source>
        <dbReference type="ARBA" id="ARBA00004651"/>
    </source>
</evidence>
<evidence type="ECO:0000256" key="9">
    <source>
        <dbReference type="SAM" id="Phobius"/>
    </source>
</evidence>
<evidence type="ECO:0000256" key="6">
    <source>
        <dbReference type="ARBA" id="ARBA00022989"/>
    </source>
</evidence>
<name>A0A4Y9FY88_9MICO</name>
<dbReference type="GO" id="GO:0055085">
    <property type="term" value="P:transmembrane transport"/>
    <property type="evidence" value="ECO:0007669"/>
    <property type="project" value="TreeGrafter"/>
</dbReference>
<dbReference type="GO" id="GO:0005886">
    <property type="term" value="C:plasma membrane"/>
    <property type="evidence" value="ECO:0007669"/>
    <property type="project" value="UniProtKB-SubCell"/>
</dbReference>
<feature type="transmembrane region" description="Helical" evidence="9">
    <location>
        <begin position="331"/>
        <end position="362"/>
    </location>
</feature>
<feature type="transmembrane region" description="Helical" evidence="9">
    <location>
        <begin position="93"/>
        <end position="118"/>
    </location>
</feature>